<dbReference type="RefSeq" id="XP_064771291.1">
    <property type="nucleotide sequence ID" value="XM_064915101.1"/>
</dbReference>
<evidence type="ECO:0000313" key="10">
    <source>
        <dbReference type="Proteomes" id="UP001498771"/>
    </source>
</evidence>
<keyword evidence="6 7" id="KW-0472">Membrane</keyword>
<organism evidence="9 10">
    <name type="scientific">Myxozyma melibiosi</name>
    <dbReference type="NCBI Taxonomy" id="54550"/>
    <lineage>
        <taxon>Eukaryota</taxon>
        <taxon>Fungi</taxon>
        <taxon>Dikarya</taxon>
        <taxon>Ascomycota</taxon>
        <taxon>Saccharomycotina</taxon>
        <taxon>Lipomycetes</taxon>
        <taxon>Lipomycetales</taxon>
        <taxon>Lipomycetaceae</taxon>
        <taxon>Myxozyma</taxon>
    </lineage>
</organism>
<feature type="transmembrane region" description="Helical" evidence="8">
    <location>
        <begin position="193"/>
        <end position="213"/>
    </location>
</feature>
<evidence type="ECO:0000256" key="1">
    <source>
        <dbReference type="ARBA" id="ARBA00004141"/>
    </source>
</evidence>
<name>A0ABR1FFT0_9ASCO</name>
<dbReference type="EMBL" id="JBBJBU010000001">
    <property type="protein sequence ID" value="KAK7208258.1"/>
    <property type="molecule type" value="Genomic_DNA"/>
</dbReference>
<evidence type="ECO:0000256" key="8">
    <source>
        <dbReference type="SAM" id="Phobius"/>
    </source>
</evidence>
<comment type="caution">
    <text evidence="9">The sequence shown here is derived from an EMBL/GenBank/DDBJ whole genome shotgun (WGS) entry which is preliminary data.</text>
</comment>
<evidence type="ECO:0000256" key="3">
    <source>
        <dbReference type="ARBA" id="ARBA00022448"/>
    </source>
</evidence>
<dbReference type="PIRSF" id="PIRSF002744">
    <property type="entry name" value="Pur-cyt_permease"/>
    <property type="match status" value="1"/>
</dbReference>
<feature type="transmembrane region" description="Helical" evidence="8">
    <location>
        <begin position="256"/>
        <end position="275"/>
    </location>
</feature>
<dbReference type="Gene3D" id="1.10.4160.10">
    <property type="entry name" value="Hydantoin permease"/>
    <property type="match status" value="1"/>
</dbReference>
<dbReference type="Pfam" id="PF02133">
    <property type="entry name" value="Transp_cyt_pur"/>
    <property type="match status" value="1"/>
</dbReference>
<keyword evidence="10" id="KW-1185">Reference proteome</keyword>
<feature type="transmembrane region" description="Helical" evidence="8">
    <location>
        <begin position="219"/>
        <end position="236"/>
    </location>
</feature>
<dbReference type="InterPro" id="IPR026030">
    <property type="entry name" value="Pur-cyt_permease_Fcy2/21/22"/>
</dbReference>
<feature type="transmembrane region" description="Helical" evidence="8">
    <location>
        <begin position="83"/>
        <end position="107"/>
    </location>
</feature>
<feature type="transmembrane region" description="Helical" evidence="8">
    <location>
        <begin position="322"/>
        <end position="341"/>
    </location>
</feature>
<keyword evidence="3 7" id="KW-0813">Transport</keyword>
<dbReference type="PANTHER" id="PTHR31806">
    <property type="entry name" value="PURINE-CYTOSINE PERMEASE FCY2-RELATED"/>
    <property type="match status" value="1"/>
</dbReference>
<gene>
    <name evidence="9" type="ORF">BZA70DRAFT_41636</name>
</gene>
<dbReference type="GeneID" id="90040613"/>
<evidence type="ECO:0000256" key="7">
    <source>
        <dbReference type="PIRNR" id="PIRNR002744"/>
    </source>
</evidence>
<proteinExistence type="inferred from homology"/>
<feature type="transmembrane region" description="Helical" evidence="8">
    <location>
        <begin position="514"/>
        <end position="530"/>
    </location>
</feature>
<feature type="transmembrane region" description="Helical" evidence="8">
    <location>
        <begin position="114"/>
        <end position="133"/>
    </location>
</feature>
<reference evidence="9 10" key="1">
    <citation type="submission" date="2024-03" db="EMBL/GenBank/DDBJ databases">
        <title>Genome-scale model development and genomic sequencing of the oleaginous clade Lipomyces.</title>
        <authorList>
            <consortium name="Lawrence Berkeley National Laboratory"/>
            <person name="Czajka J.J."/>
            <person name="Han Y."/>
            <person name="Kim J."/>
            <person name="Mondo S.J."/>
            <person name="Hofstad B.A."/>
            <person name="Robles A."/>
            <person name="Haridas S."/>
            <person name="Riley R."/>
            <person name="LaButti K."/>
            <person name="Pangilinan J."/>
            <person name="Andreopoulos W."/>
            <person name="Lipzen A."/>
            <person name="Yan J."/>
            <person name="Wang M."/>
            <person name="Ng V."/>
            <person name="Grigoriev I.V."/>
            <person name="Spatafora J.W."/>
            <person name="Magnuson J.K."/>
            <person name="Baker S.E."/>
            <person name="Pomraning K.R."/>
        </authorList>
    </citation>
    <scope>NUCLEOTIDE SEQUENCE [LARGE SCALE GENOMIC DNA]</scope>
    <source>
        <strain evidence="9 10">Phaff 52-87</strain>
    </source>
</reference>
<keyword evidence="5 8" id="KW-1133">Transmembrane helix</keyword>
<comment type="subcellular location">
    <subcellularLocation>
        <location evidence="1">Membrane</location>
        <topology evidence="1">Multi-pass membrane protein</topology>
    </subcellularLocation>
</comment>
<keyword evidence="4 8" id="KW-0812">Transmembrane</keyword>
<feature type="transmembrane region" description="Helical" evidence="8">
    <location>
        <begin position="290"/>
        <end position="315"/>
    </location>
</feature>
<protein>
    <submittedName>
        <fullName evidence="9">Permease for cytosine/purines, uracil, thiamine, allantoin-domain-containing protein</fullName>
    </submittedName>
</protein>
<dbReference type="PANTHER" id="PTHR31806:SF1">
    <property type="entry name" value="PURINE-CYTOSINE PERMEASE FCY2-RELATED"/>
    <property type="match status" value="1"/>
</dbReference>
<sequence>MAEPHDIELGATTTMAAKSNYRTESLSSHSNSSELLHEKDIAERSTFFRWFQRAALHCNMEVRGIERVPEDERTASSVYSPAFFWWAVNMVLPAVSIGSLGISAFSLTFWDSTLTIIFFTFLGTLPVAFYSTFGPKFGLRQMILGQIWFGDHLVSRFFAVLNAIGCVGWSALNTIVAASLLHSVNGGAMPAWAGMFVVACGTAILTLFGYKVVHFYERWAWVPTFAVFLVIIACLAKSHTFAPGSLSSGKLEAGNVLSFGATIFGSSTGWATYAADHTVYLPATSSSRKLFLSIFFAISIPLIFTGILGTALMAAAQTTPRLATAYADGGIGGLLYGVMVTNSLHGFGQFCIVLVALSTIAVSCANIYSIAFSVQAISKYFAIIPRVLWTFLGICAFFGLAMGAYYNFEEYMENFMNLIGYWLSIYEAISLSEHFIFRKSSYDAILLPPLLLHAPDDTAVTQEQHAVHRLQLEGNIPPGWAALFAFACGVAGVVVGMYQVWWTGPVAARTSADLGFELAFGFSLAGYLVARPLEKKVFGH</sequence>
<dbReference type="Proteomes" id="UP001498771">
    <property type="component" value="Unassembled WGS sequence"/>
</dbReference>
<accession>A0ABR1FFT0</accession>
<evidence type="ECO:0000256" key="2">
    <source>
        <dbReference type="ARBA" id="ARBA00008974"/>
    </source>
</evidence>
<evidence type="ECO:0000256" key="5">
    <source>
        <dbReference type="ARBA" id="ARBA00022989"/>
    </source>
</evidence>
<evidence type="ECO:0000256" key="6">
    <source>
        <dbReference type="ARBA" id="ARBA00023136"/>
    </source>
</evidence>
<feature type="transmembrane region" description="Helical" evidence="8">
    <location>
        <begin position="347"/>
        <end position="371"/>
    </location>
</feature>
<dbReference type="InterPro" id="IPR001248">
    <property type="entry name" value="Pur-cyt_permease"/>
</dbReference>
<feature type="transmembrane region" description="Helical" evidence="8">
    <location>
        <begin position="153"/>
        <end position="181"/>
    </location>
</feature>
<comment type="similarity">
    <text evidence="2 7">Belongs to the purine-cytosine permease (2.A.39) family.</text>
</comment>
<evidence type="ECO:0000313" key="9">
    <source>
        <dbReference type="EMBL" id="KAK7208258.1"/>
    </source>
</evidence>
<evidence type="ECO:0000256" key="4">
    <source>
        <dbReference type="ARBA" id="ARBA00022692"/>
    </source>
</evidence>
<feature type="transmembrane region" description="Helical" evidence="8">
    <location>
        <begin position="479"/>
        <end position="502"/>
    </location>
</feature>
<feature type="transmembrane region" description="Helical" evidence="8">
    <location>
        <begin position="383"/>
        <end position="406"/>
    </location>
</feature>